<reference evidence="1" key="1">
    <citation type="submission" date="2019-11" db="EMBL/GenBank/DDBJ databases">
        <authorList>
            <person name="Feng L."/>
        </authorList>
    </citation>
    <scope>NUCLEOTIDE SEQUENCE</scope>
    <source>
        <strain evidence="1">RtorquesLFYP15</strain>
    </source>
</reference>
<dbReference type="EMBL" id="CACRUQ010000002">
    <property type="protein sequence ID" value="VYT65745.1"/>
    <property type="molecule type" value="Genomic_DNA"/>
</dbReference>
<dbReference type="AlphaFoldDB" id="A0A6N2YFY1"/>
<dbReference type="InterPro" id="IPR025387">
    <property type="entry name" value="DUF4299"/>
</dbReference>
<protein>
    <recommendedName>
        <fullName evidence="2">DUF4299 family protein</fullName>
    </recommendedName>
</protein>
<evidence type="ECO:0008006" key="2">
    <source>
        <dbReference type="Google" id="ProtNLM"/>
    </source>
</evidence>
<name>A0A6N2YFY1_9FIRM</name>
<evidence type="ECO:0000313" key="1">
    <source>
        <dbReference type="EMBL" id="VYT65745.1"/>
    </source>
</evidence>
<dbReference type="Pfam" id="PF14132">
    <property type="entry name" value="DUF4299"/>
    <property type="match status" value="1"/>
</dbReference>
<organism evidence="1">
    <name type="scientific">[Ruminococcus] torques</name>
    <dbReference type="NCBI Taxonomy" id="33039"/>
    <lineage>
        <taxon>Bacteria</taxon>
        <taxon>Bacillati</taxon>
        <taxon>Bacillota</taxon>
        <taxon>Clostridia</taxon>
        <taxon>Lachnospirales</taxon>
        <taxon>Lachnospiraceae</taxon>
        <taxon>Mediterraneibacter</taxon>
    </lineage>
</organism>
<accession>A0A6N2YFY1</accession>
<dbReference type="RefSeq" id="WP_423248388.1">
    <property type="nucleotide sequence ID" value="NZ_CACRUQ010000002.1"/>
</dbReference>
<sequence>MGLFDKLKGKKQTIDWSNAYIATPKFYGKPDGTPFGAIALTEGTETVLPKLPQNEYQVDGKAVSEWKLVLVSTTKDTIIGDADYFTALKNVEKYSLDSKKDSILVKGLSLSELESLRG</sequence>
<proteinExistence type="predicted"/>
<gene>
    <name evidence="1" type="ORF">RTLFYP15_00389</name>
</gene>